<feature type="compositionally biased region" description="Gly residues" evidence="1">
    <location>
        <begin position="1349"/>
        <end position="1359"/>
    </location>
</feature>
<dbReference type="KEGG" id="bgm:CAL15_18845"/>
<dbReference type="STRING" id="463040.CAL15_18845"/>
<name>A0A1W6ZFQ1_9BORD</name>
<evidence type="ECO:0000313" key="4">
    <source>
        <dbReference type="EMBL" id="ARP96248.1"/>
    </source>
</evidence>
<proteinExistence type="predicted"/>
<dbReference type="SUPFAM" id="SSF103515">
    <property type="entry name" value="Autotransporter"/>
    <property type="match status" value="1"/>
</dbReference>
<protein>
    <submittedName>
        <fullName evidence="4">Autotransporter</fullName>
    </submittedName>
</protein>
<accession>A0A1W6ZFQ1</accession>
<feature type="signal peptide" evidence="2">
    <location>
        <begin position="1"/>
        <end position="23"/>
    </location>
</feature>
<dbReference type="InterPro" id="IPR005546">
    <property type="entry name" value="Autotransporte_beta"/>
</dbReference>
<feature type="region of interest" description="Disordered" evidence="1">
    <location>
        <begin position="1396"/>
        <end position="1427"/>
    </location>
</feature>
<evidence type="ECO:0000256" key="2">
    <source>
        <dbReference type="SAM" id="SignalP"/>
    </source>
</evidence>
<sequence>MLRLAIMSAWCAYAATLAGQAQASCNQGVSAGDRYYYICQGADGVDGSSSEKAGTDGESFTINQSGSLTTNASSSLSYPVTGNVPGVLMGYSRGGLGVDEASGGDGGEIRLSNSANITLEGTVHSGYYQSLIAVTSIGGNGDDDNDNNNSNGGSGGNGQALTITNNGTLTINGSVQPYTSAGGTTTNVPLFGISAVTGGGTGGSQNDSILDDQAGGSGGDGGTITLTNNGAIRLGSTSSRLTGYARGAGIHAESYGGSGGADNGGAGDTSAVTVTNTGAIDVVWNAQGGNDVYGIHAISGAGDGSQSWDDSDPGGRGGFGGTVWVTTRGSVLLDVGGSFSGEGAGIAALSRGGKGGTGPEQDHTGGIGGIGNSVVVELQGDGTRITTHGDNLYGILAQSLGGEGGDGGDGAALAGQGGGAGYGGSSSEVRVSAGAGTAIQTTGHFATGILAQSIGGGGGTGGTFVSVLGGQAGNGGSGGDASSVVVDAAGSIVTGGDHAYGVLAQSIAGSGGAGGVDVSGLVALGGDGAGGGAAGDVTVTQSGEIATTGYSSHGMLAQSIGGGGGAAGSAIGALSIGGSASGTTRSQGANVTIDNIGTIRTSGDASAGILAQSIGGGGGSGGDSIGILGVGGDGAAGGDGGSIVLQGLGTLSTSGRFSPGVLAQSIGGGGGNGGDTHTGSAGVSIAIGGSGSGGGNGGSICMGNAGACGNASPQGMTLTTRGDYSPGIVAQNIGGGGGSGGSVTNFGLASFAALQLGGSAGAGGHAGANGTSIEYTNLNILTGGSHAAGILAQSIGGGGGTGGDANNFDITVGLNAAVVVGGSGGNGGTGANSRVVLRSSQIATGMDYQNADPATYAPNDSFGILAQTIGGGGGNGGSATASDLVIAIPPGSPEFPPLALNFQAAIGGKGGSGGHACASGDGSCVTEIALLEGTSVTTLGDGSHAVVAQSIGGGGGNGGDSSVLSANVGYGDSLTGTLGMALGGTGGNASNGGKVLVQFGTEVPLAAILPARVELPLAQGLQANLLAPASTILTYGDFANGMLAQSVGGGGGNGGVGSSDAYSVGGFADVALTIGLGGAGGGGGQGGEVDVYLGAPNTIQTVGSGSRGMVAQSIGGGGGTAQGGTMSVSGSVEGIGAKLTLGVGQTGGGGGNGGAIKAGIAGAIRTQGGDADGVVLQSIGGGGGVGGSIGADSSSRPIIDRITKAKNTVNRITDADSMGYHFEVDVGGRGGTGGAGGGVDVDFSGKIATEGDWADGIVAQSIGGGGGAGGSSSASGSDVFANIDIAIGGAGGTAGNGGTITANFDGSYGNGIWTDGYNAYGVLLQSIGGGGGQGGDGSDTAKGSISVGGSAGGSGGASGVGGTIQSSSASWLAVQTTGSDAPALVAQSIGGGGGIGGAGNSDSASRGQSHEIALSVGGHGGTGNHGGTVDMTIGSSATTHGDRSHGFVVQSIGAGGGIGGAGQAGNLASVGLGGRGGAGGDGGRVTFSLRSGSQVTTTGAGAHAIVAQSIGGGGGIAGDSSVSLGLTPAAWAVDGTDTGGQGNGNVVTVKTDGVIKTLGRHAYGIVAQSIGGGGGLGGSADGGFAGTTGGDSGHGRGGQVVVDQSGTIDASGDGSTGIFAQSTGPDGGDLISLHVRGTVKGGSGSGSSIWIADGYQNTITVEQDAVIYGAASGVGVRYDGQGTNEQGATLDINLLSNGEVHGNVLCQNASGATACHMYAGNQAAMKEATLYQAHVDNGGLLEIGRTGRFDTLTVTGNYAQLSSGVLRGDVDFGAMQADRMVVQGDARLDGGFDVAAVSLLPRRELDVLEVEGSQSGTLQAVDSPIFDFHVRQEGRTHHVSVRAADFDAASQGLRRNHERVAQHLQRAWDLGGTVELGPLFAVLNNAAKSGPSAYRERLTDLSPGAALAPAGQMAAGMASFTGAMMSCPVMEGGDTIGRERDCFWGQVTRRNTDHDGGDGSPGFSFDSTTYQFGGQREYKPDWFVGGSIAYQDGRLRGDSGRVGGDGDAGYAGIALKHQAGPWLYAGSIAGGYGSYRMDRNMAIDGYDRQASGSPDVYSVGARLRAARHFGLSDSLYLKPYVDFDALYTRMSGYTESGGPLSLKVDSSDQFVVSLSPMLELGGRVELHDGAVMRPYAYAGAAFLSEDSWSTAARLKGAPAGSGTFRTSLPGDHVVGRFGLGVQVTTASNLDFRLQYDGEASSRSTSHAGQLKMMYRF</sequence>
<feature type="region of interest" description="Disordered" evidence="1">
    <location>
        <begin position="142"/>
        <end position="161"/>
    </location>
</feature>
<gene>
    <name evidence="4" type="ORF">CAL15_18845</name>
</gene>
<feature type="domain" description="Autotransporter" evidence="3">
    <location>
        <begin position="1936"/>
        <end position="2216"/>
    </location>
</feature>
<keyword evidence="5" id="KW-1185">Reference proteome</keyword>
<feature type="region of interest" description="Disordered" evidence="1">
    <location>
        <begin position="1331"/>
        <end position="1359"/>
    </location>
</feature>
<feature type="chain" id="PRO_5012800392" evidence="2">
    <location>
        <begin position="24"/>
        <end position="2216"/>
    </location>
</feature>
<evidence type="ECO:0000256" key="1">
    <source>
        <dbReference type="SAM" id="MobiDB-lite"/>
    </source>
</evidence>
<dbReference type="SMART" id="SM00869">
    <property type="entry name" value="Autotransporter"/>
    <property type="match status" value="1"/>
</dbReference>
<dbReference type="EMBL" id="CP021111">
    <property type="protein sequence ID" value="ARP96248.1"/>
    <property type="molecule type" value="Genomic_DNA"/>
</dbReference>
<keyword evidence="2" id="KW-0732">Signal</keyword>
<reference evidence="4 5" key="1">
    <citation type="submission" date="2017-05" db="EMBL/GenBank/DDBJ databases">
        <title>Complete and WGS of Bordetella genogroups.</title>
        <authorList>
            <person name="Spilker T."/>
            <person name="LiPuma J."/>
        </authorList>
    </citation>
    <scope>NUCLEOTIDE SEQUENCE [LARGE SCALE GENOMIC DNA]</scope>
    <source>
        <strain evidence="4 5">AU7206</strain>
    </source>
</reference>
<evidence type="ECO:0000259" key="3">
    <source>
        <dbReference type="PROSITE" id="PS51208"/>
    </source>
</evidence>
<dbReference type="Proteomes" id="UP000194161">
    <property type="component" value="Chromosome"/>
</dbReference>
<evidence type="ECO:0000313" key="5">
    <source>
        <dbReference type="Proteomes" id="UP000194161"/>
    </source>
</evidence>
<organism evidence="4 5">
    <name type="scientific">Bordetella genomosp. 13</name>
    <dbReference type="NCBI Taxonomy" id="463040"/>
    <lineage>
        <taxon>Bacteria</taxon>
        <taxon>Pseudomonadati</taxon>
        <taxon>Pseudomonadota</taxon>
        <taxon>Betaproteobacteria</taxon>
        <taxon>Burkholderiales</taxon>
        <taxon>Alcaligenaceae</taxon>
        <taxon>Bordetella</taxon>
    </lineage>
</organism>
<dbReference type="InterPro" id="IPR036709">
    <property type="entry name" value="Autotransporte_beta_dom_sf"/>
</dbReference>
<feature type="compositionally biased region" description="Gly residues" evidence="1">
    <location>
        <begin position="1417"/>
        <end position="1426"/>
    </location>
</feature>
<dbReference type="PROSITE" id="PS51208">
    <property type="entry name" value="AUTOTRANSPORTER"/>
    <property type="match status" value="1"/>
</dbReference>